<evidence type="ECO:0000313" key="3">
    <source>
        <dbReference type="Proteomes" id="UP000184501"/>
    </source>
</evidence>
<dbReference type="GO" id="GO:0016740">
    <property type="term" value="F:transferase activity"/>
    <property type="evidence" value="ECO:0007669"/>
    <property type="project" value="UniProtKB-KW"/>
</dbReference>
<dbReference type="Pfam" id="PF01636">
    <property type="entry name" value="APH"/>
    <property type="match status" value="1"/>
</dbReference>
<accession>A0A1M5I852</accession>
<dbReference type="STRING" id="2017.SAMN05444320_107140"/>
<keyword evidence="3" id="KW-1185">Reference proteome</keyword>
<protein>
    <submittedName>
        <fullName evidence="2">Phosphotransferase enzyme family protein</fullName>
    </submittedName>
</protein>
<dbReference type="Proteomes" id="UP000184501">
    <property type="component" value="Unassembled WGS sequence"/>
</dbReference>
<keyword evidence="2" id="KW-0808">Transferase</keyword>
<sequence>MSHEHVLSAQPSPATLAWALRQTGGSRVLATEFLTGGVSHANHALVLDGPRPRQVVLRRWARPGWEESDPDFTVEREVAALTVLERAGFPAPRVLAADPEGRECDAPALLVTRLPGHGPDEDDEQSPRFLPQLAATAFALHRVAPPWPGVPDYRPYNDLSDPRPPATSTRPEVWERAFAMVSAPPPPGPVCLIHRDYHQGNTLWRNGQITGVVDWTTASRGCPDVDLGHMCWNLVVDYGEDRAEEFLRHYGALSGTEAHPYWLVRPVVDLLPDVELDEEDLDALEPYLARQLARG</sequence>
<name>A0A1M5I852_STRHI</name>
<dbReference type="SUPFAM" id="SSF56112">
    <property type="entry name" value="Protein kinase-like (PK-like)"/>
    <property type="match status" value="1"/>
</dbReference>
<dbReference type="EMBL" id="FQVN01000007">
    <property type="protein sequence ID" value="SHG24110.1"/>
    <property type="molecule type" value="Genomic_DNA"/>
</dbReference>
<dbReference type="OrthoDB" id="4706173at2"/>
<dbReference type="AlphaFoldDB" id="A0A1M5I852"/>
<evidence type="ECO:0000259" key="1">
    <source>
        <dbReference type="Pfam" id="PF01636"/>
    </source>
</evidence>
<proteinExistence type="predicted"/>
<evidence type="ECO:0000313" key="2">
    <source>
        <dbReference type="EMBL" id="SHG24110.1"/>
    </source>
</evidence>
<gene>
    <name evidence="2" type="ORF">SAMN05444320_107140</name>
</gene>
<dbReference type="InterPro" id="IPR051678">
    <property type="entry name" value="AGP_Transferase"/>
</dbReference>
<reference evidence="2 3" key="1">
    <citation type="submission" date="2016-11" db="EMBL/GenBank/DDBJ databases">
        <authorList>
            <person name="Jaros S."/>
            <person name="Januszkiewicz K."/>
            <person name="Wedrychowicz H."/>
        </authorList>
    </citation>
    <scope>NUCLEOTIDE SEQUENCE [LARGE SCALE GENOMIC DNA]</scope>
    <source>
        <strain evidence="2 3">DSM 44523</strain>
    </source>
</reference>
<organism evidence="2 3">
    <name type="scientific">Streptoalloteichus hindustanus</name>
    <dbReference type="NCBI Taxonomy" id="2017"/>
    <lineage>
        <taxon>Bacteria</taxon>
        <taxon>Bacillati</taxon>
        <taxon>Actinomycetota</taxon>
        <taxon>Actinomycetes</taxon>
        <taxon>Pseudonocardiales</taxon>
        <taxon>Pseudonocardiaceae</taxon>
        <taxon>Streptoalloteichus</taxon>
    </lineage>
</organism>
<dbReference type="RefSeq" id="WP_073486462.1">
    <property type="nucleotide sequence ID" value="NZ_FQVN01000007.1"/>
</dbReference>
<feature type="domain" description="Aminoglycoside phosphotransferase" evidence="1">
    <location>
        <begin position="33"/>
        <end position="255"/>
    </location>
</feature>
<dbReference type="PANTHER" id="PTHR21310">
    <property type="entry name" value="AMINOGLYCOSIDE PHOSPHOTRANSFERASE-RELATED-RELATED"/>
    <property type="match status" value="1"/>
</dbReference>
<dbReference type="Gene3D" id="3.90.1200.10">
    <property type="match status" value="1"/>
</dbReference>
<dbReference type="InterPro" id="IPR002575">
    <property type="entry name" value="Aminoglycoside_PTrfase"/>
</dbReference>
<dbReference type="InterPro" id="IPR011009">
    <property type="entry name" value="Kinase-like_dom_sf"/>
</dbReference>